<dbReference type="Proteomes" id="UP000596004">
    <property type="component" value="Chromosome"/>
</dbReference>
<gene>
    <name evidence="1" type="ORF">IPJ89_03800</name>
</gene>
<organism evidence="1">
    <name type="scientific">Candidatus Iainarchaeum sp</name>
    <dbReference type="NCBI Taxonomy" id="3101447"/>
    <lineage>
        <taxon>Archaea</taxon>
        <taxon>Candidatus Iainarchaeota</taxon>
        <taxon>Candidatus Iainarchaeia</taxon>
        <taxon>Candidatus Iainarchaeales</taxon>
        <taxon>Candidatus Iainarchaeaceae</taxon>
        <taxon>Candidatus Iainarchaeum</taxon>
    </lineage>
</organism>
<proteinExistence type="predicted"/>
<evidence type="ECO:0000313" key="1">
    <source>
        <dbReference type="EMBL" id="QQR92256.1"/>
    </source>
</evidence>
<sequence>MPGNSPSPRKSLLHRNYHHELIAPAHEHGKKVVKHHVGPIMRKYVIDAAKRANNRKVEELVAQKFPRETVENVLMKDHFLQRRIVTSTTRIAAKVVLDAFNIRDAALRQRLTKWLLAQRMELELRPQRAREAGVPHESDITEMLARVHVHANRDFMPLFMRVYHACIADVENGGKATPRKDRLSK</sequence>
<reference evidence="1" key="1">
    <citation type="submission" date="2020-11" db="EMBL/GenBank/DDBJ databases">
        <title>Connecting structure to function with the recovery of over 1000 high-quality activated sludge metagenome-assembled genomes encoding full-length rRNA genes using long-read sequencing.</title>
        <authorList>
            <person name="Singleton C.M."/>
            <person name="Petriglieri F."/>
            <person name="Kristensen J.M."/>
            <person name="Kirkegaard R.H."/>
            <person name="Michaelsen T.Y."/>
            <person name="Andersen M.H."/>
            <person name="Karst S.M."/>
            <person name="Dueholm M.S."/>
            <person name="Nielsen P.H."/>
            <person name="Albertsen M."/>
        </authorList>
    </citation>
    <scope>NUCLEOTIDE SEQUENCE</scope>
    <source>
        <strain evidence="1">Fred_18-Q3-R57-64_BAT3C.431</strain>
    </source>
</reference>
<dbReference type="AlphaFoldDB" id="A0A7T9I1P0"/>
<name>A0A7T9I1P0_9ARCH</name>
<protein>
    <submittedName>
        <fullName evidence="1">Uncharacterized protein</fullName>
    </submittedName>
</protein>
<dbReference type="EMBL" id="CP064981">
    <property type="protein sequence ID" value="QQR92256.1"/>
    <property type="molecule type" value="Genomic_DNA"/>
</dbReference>
<accession>A0A7T9I1P0</accession>